<dbReference type="AlphaFoldDB" id="A0A809R2D5"/>
<evidence type="ECO:0000313" key="3">
    <source>
        <dbReference type="Proteomes" id="UP000662914"/>
    </source>
</evidence>
<organism evidence="2 3">
    <name type="scientific">Candidatus Desulfobacillus denitrificans</name>
    <dbReference type="NCBI Taxonomy" id="2608985"/>
    <lineage>
        <taxon>Bacteria</taxon>
        <taxon>Pseudomonadati</taxon>
        <taxon>Pseudomonadota</taxon>
        <taxon>Betaproteobacteria</taxon>
        <taxon>Candidatus Desulfobacillus</taxon>
    </lineage>
</organism>
<dbReference type="EMBL" id="AP021857">
    <property type="protein sequence ID" value="BBO21739.1"/>
    <property type="molecule type" value="Genomic_DNA"/>
</dbReference>
<proteinExistence type="predicted"/>
<protein>
    <submittedName>
        <fullName evidence="2">Uncharacterized protein</fullName>
    </submittedName>
</protein>
<name>A0A809R2D5_9PROT</name>
<dbReference type="KEGG" id="ddz:DSYM_24380"/>
<evidence type="ECO:0000256" key="1">
    <source>
        <dbReference type="SAM" id="MobiDB-lite"/>
    </source>
</evidence>
<evidence type="ECO:0000313" key="2">
    <source>
        <dbReference type="EMBL" id="BBO21739.1"/>
    </source>
</evidence>
<accession>A0A809R2D5</accession>
<reference evidence="2" key="1">
    <citation type="journal article" name="DNA Res.">
        <title>The physiological potential of anammox bacteria as revealed by their core genome structure.</title>
        <authorList>
            <person name="Okubo T."/>
            <person name="Toyoda A."/>
            <person name="Fukuhara K."/>
            <person name="Uchiyama I."/>
            <person name="Harigaya Y."/>
            <person name="Kuroiwa M."/>
            <person name="Suzuki T."/>
            <person name="Murakami Y."/>
            <person name="Suwa Y."/>
            <person name="Takami H."/>
        </authorList>
    </citation>
    <scope>NUCLEOTIDE SEQUENCE</scope>
    <source>
        <strain evidence="2">317325-3</strain>
    </source>
</reference>
<gene>
    <name evidence="2" type="ORF">DSYM_24380</name>
</gene>
<dbReference type="Proteomes" id="UP000662914">
    <property type="component" value="Chromosome"/>
</dbReference>
<feature type="region of interest" description="Disordered" evidence="1">
    <location>
        <begin position="1"/>
        <end position="20"/>
    </location>
</feature>
<sequence length="84" mass="9000">MLEAPEGAFTQTDRFTAEPQGQYPAQWHARYASAAKSREARFVALLEVGCGGAEVTLRREGGGMSVEIAGRRVSFAGAQVEVGR</sequence>